<dbReference type="Proteomes" id="UP000256862">
    <property type="component" value="Plasmid CO2235_mp"/>
</dbReference>
<evidence type="ECO:0000313" key="2">
    <source>
        <dbReference type="EMBL" id="SPC20726.1"/>
    </source>
</evidence>
<organism evidence="2 3">
    <name type="scientific">Cupriavidus oxalaticus</name>
    <dbReference type="NCBI Taxonomy" id="96344"/>
    <lineage>
        <taxon>Bacteria</taxon>
        <taxon>Pseudomonadati</taxon>
        <taxon>Pseudomonadota</taxon>
        <taxon>Betaproteobacteria</taxon>
        <taxon>Burkholderiales</taxon>
        <taxon>Burkholderiaceae</taxon>
        <taxon>Cupriavidus</taxon>
    </lineage>
</organism>
<keyword evidence="1" id="KW-1133">Transmembrane helix</keyword>
<sequence>MGFRTPFTCTSHCLSRPRQPIFMRFLYLCIAFISFFYRPIAKLQAEESL</sequence>
<feature type="transmembrane region" description="Helical" evidence="1">
    <location>
        <begin position="21"/>
        <end position="40"/>
    </location>
</feature>
<dbReference type="EMBL" id="OGUS01000139">
    <property type="protein sequence ID" value="SPC20726.1"/>
    <property type="molecule type" value="Genomic_DNA"/>
</dbReference>
<keyword evidence="1" id="KW-0472">Membrane</keyword>
<reference evidence="2 3" key="1">
    <citation type="submission" date="2018-01" db="EMBL/GenBank/DDBJ databases">
        <authorList>
            <person name="Clerissi C."/>
        </authorList>
    </citation>
    <scope>NUCLEOTIDE SEQUENCE [LARGE SCALE GENOMIC DNA]</scope>
    <source>
        <strain evidence="2">Cupriavidus oxalaticus LMG 2235</strain>
        <plasmid evidence="3">co2235_mp</plasmid>
    </source>
</reference>
<protein>
    <submittedName>
        <fullName evidence="2">Uncharacterized protein</fullName>
    </submittedName>
</protein>
<evidence type="ECO:0000256" key="1">
    <source>
        <dbReference type="SAM" id="Phobius"/>
    </source>
</evidence>
<accession>A0A976BI81</accession>
<dbReference type="AlphaFoldDB" id="A0A976BI81"/>
<comment type="caution">
    <text evidence="2">The sequence shown here is derived from an EMBL/GenBank/DDBJ whole genome shotgun (WGS) entry which is preliminary data.</text>
</comment>
<name>A0A976BI81_9BURK</name>
<gene>
    <name evidence="2" type="ORF">CO2235_MP40082</name>
</gene>
<geneLocation type="plasmid" evidence="3">
    <name>co2235_mp</name>
</geneLocation>
<proteinExistence type="predicted"/>
<evidence type="ECO:0000313" key="3">
    <source>
        <dbReference type="Proteomes" id="UP000256862"/>
    </source>
</evidence>
<keyword evidence="1" id="KW-0812">Transmembrane</keyword>